<name>A0A8J9V1X3_9NEOP</name>
<gene>
    <name evidence="1" type="ORF">BINO364_LOCUS14898</name>
</gene>
<proteinExistence type="predicted"/>
<reference evidence="1" key="1">
    <citation type="submission" date="2021-12" db="EMBL/GenBank/DDBJ databases">
        <authorList>
            <person name="Martin H S."/>
        </authorList>
    </citation>
    <scope>NUCLEOTIDE SEQUENCE</scope>
</reference>
<protein>
    <submittedName>
        <fullName evidence="1">Uncharacterized protein</fullName>
    </submittedName>
</protein>
<dbReference type="EMBL" id="OV170228">
    <property type="protein sequence ID" value="CAH0729847.1"/>
    <property type="molecule type" value="Genomic_DNA"/>
</dbReference>
<organism evidence="1 2">
    <name type="scientific">Brenthis ino</name>
    <name type="common">lesser marbled fritillary</name>
    <dbReference type="NCBI Taxonomy" id="405034"/>
    <lineage>
        <taxon>Eukaryota</taxon>
        <taxon>Metazoa</taxon>
        <taxon>Ecdysozoa</taxon>
        <taxon>Arthropoda</taxon>
        <taxon>Hexapoda</taxon>
        <taxon>Insecta</taxon>
        <taxon>Pterygota</taxon>
        <taxon>Neoptera</taxon>
        <taxon>Endopterygota</taxon>
        <taxon>Lepidoptera</taxon>
        <taxon>Glossata</taxon>
        <taxon>Ditrysia</taxon>
        <taxon>Papilionoidea</taxon>
        <taxon>Nymphalidae</taxon>
        <taxon>Heliconiinae</taxon>
        <taxon>Argynnini</taxon>
        <taxon>Brenthis</taxon>
    </lineage>
</organism>
<feature type="non-terminal residue" evidence="1">
    <location>
        <position position="103"/>
    </location>
</feature>
<evidence type="ECO:0000313" key="1">
    <source>
        <dbReference type="EMBL" id="CAH0729847.1"/>
    </source>
</evidence>
<keyword evidence="2" id="KW-1185">Reference proteome</keyword>
<sequence length="103" mass="11463">MVQIECGGIARLVSNSMSFGMQRRWCGGRGVRCIARCCRKWPPHLSARLTAGDIRHGNGPRPSWNRLPVAFLRRPSSRAAAPLRTPPHRALVHLACSDRPKLT</sequence>
<accession>A0A8J9V1X3</accession>
<dbReference type="AlphaFoldDB" id="A0A8J9V1X3"/>
<evidence type="ECO:0000313" key="2">
    <source>
        <dbReference type="Proteomes" id="UP000838878"/>
    </source>
</evidence>
<dbReference type="Proteomes" id="UP000838878">
    <property type="component" value="Chromosome 8"/>
</dbReference>
<dbReference type="OrthoDB" id="7472849at2759"/>